<evidence type="ECO:0000256" key="1">
    <source>
        <dbReference type="SAM" id="MobiDB-lite"/>
    </source>
</evidence>
<reference evidence="2 3" key="1">
    <citation type="submission" date="2012-10" db="EMBL/GenBank/DDBJ databases">
        <authorList>
            <consortium name="Gibbon Genome Sequencing Consortium"/>
        </authorList>
    </citation>
    <scope>NUCLEOTIDE SEQUENCE [LARGE SCALE GENOMIC DNA]</scope>
</reference>
<organism evidence="2 3">
    <name type="scientific">Nomascus leucogenys</name>
    <name type="common">Northern white-cheeked gibbon</name>
    <name type="synonym">Hylobates leucogenys</name>
    <dbReference type="NCBI Taxonomy" id="61853"/>
    <lineage>
        <taxon>Eukaryota</taxon>
        <taxon>Metazoa</taxon>
        <taxon>Chordata</taxon>
        <taxon>Craniata</taxon>
        <taxon>Vertebrata</taxon>
        <taxon>Euteleostomi</taxon>
        <taxon>Mammalia</taxon>
        <taxon>Eutheria</taxon>
        <taxon>Euarchontoglires</taxon>
        <taxon>Primates</taxon>
        <taxon>Haplorrhini</taxon>
        <taxon>Catarrhini</taxon>
        <taxon>Hylobatidae</taxon>
        <taxon>Nomascus</taxon>
    </lineage>
</organism>
<dbReference type="AlphaFoldDB" id="A0A2I3GNS0"/>
<evidence type="ECO:0000313" key="3">
    <source>
        <dbReference type="Proteomes" id="UP000001073"/>
    </source>
</evidence>
<evidence type="ECO:0000313" key="2">
    <source>
        <dbReference type="Ensembl" id="ENSNLEP00000032897.1"/>
    </source>
</evidence>
<sequence length="54" mass="6025">MELGRDVCSPALRIMKATNIKKRSGGRDTLTPQGMNQPGREKRKPKNMLLSSVK</sequence>
<keyword evidence="3" id="KW-1185">Reference proteome</keyword>
<dbReference type="EMBL" id="ADFV01182388">
    <property type="status" value="NOT_ANNOTATED_CDS"/>
    <property type="molecule type" value="Genomic_DNA"/>
</dbReference>
<protein>
    <submittedName>
        <fullName evidence="2">Uncharacterized protein</fullName>
    </submittedName>
</protein>
<dbReference type="Ensembl" id="ENSNLET00000058320.1">
    <property type="protein sequence ID" value="ENSNLEP00000032897.1"/>
    <property type="gene ID" value="ENSNLEG00000035345.1"/>
</dbReference>
<reference evidence="2" key="2">
    <citation type="submission" date="2025-08" db="UniProtKB">
        <authorList>
            <consortium name="Ensembl"/>
        </authorList>
    </citation>
    <scope>IDENTIFICATION</scope>
</reference>
<reference evidence="2" key="3">
    <citation type="submission" date="2025-09" db="UniProtKB">
        <authorList>
            <consortium name="Ensembl"/>
        </authorList>
    </citation>
    <scope>IDENTIFICATION</scope>
</reference>
<feature type="region of interest" description="Disordered" evidence="1">
    <location>
        <begin position="21"/>
        <end position="54"/>
    </location>
</feature>
<dbReference type="GeneTree" id="ENSGT00770000121815"/>
<proteinExistence type="predicted"/>
<name>A0A2I3GNS0_NOMLE</name>
<dbReference type="InParanoid" id="A0A2I3GNS0"/>
<dbReference type="Proteomes" id="UP000001073">
    <property type="component" value="Chromosome 20"/>
</dbReference>
<accession>A0A2I3GNS0</accession>